<keyword evidence="1" id="KW-0175">Coiled coil</keyword>
<feature type="coiled-coil region" evidence="1">
    <location>
        <begin position="392"/>
        <end position="419"/>
    </location>
</feature>
<dbReference type="InterPro" id="IPR013761">
    <property type="entry name" value="SAM/pointed_sf"/>
</dbReference>
<evidence type="ECO:0000313" key="4">
    <source>
        <dbReference type="Proteomes" id="UP000051952"/>
    </source>
</evidence>
<dbReference type="AlphaFoldDB" id="A0A0S4KGB2"/>
<dbReference type="Proteomes" id="UP000051952">
    <property type="component" value="Unassembled WGS sequence"/>
</dbReference>
<dbReference type="PANTHER" id="PTHR35615:SF8">
    <property type="entry name" value="TRANSMEMBRANE PROTEIN"/>
    <property type="match status" value="1"/>
</dbReference>
<keyword evidence="4" id="KW-1185">Reference proteome</keyword>
<gene>
    <name evidence="3" type="ORF">BSAL_08565</name>
</gene>
<feature type="coiled-coil region" evidence="1">
    <location>
        <begin position="502"/>
        <end position="554"/>
    </location>
</feature>
<evidence type="ECO:0000259" key="2">
    <source>
        <dbReference type="PROSITE" id="PS50105"/>
    </source>
</evidence>
<dbReference type="SUPFAM" id="SSF52540">
    <property type="entry name" value="P-loop containing nucleoside triphosphate hydrolases"/>
    <property type="match status" value="1"/>
</dbReference>
<dbReference type="CDD" id="cd09487">
    <property type="entry name" value="SAM_superfamily"/>
    <property type="match status" value="1"/>
</dbReference>
<dbReference type="InterPro" id="IPR001660">
    <property type="entry name" value="SAM"/>
</dbReference>
<name>A0A0S4KGB2_BODSA</name>
<dbReference type="EMBL" id="CYKH01001435">
    <property type="protein sequence ID" value="CUI14643.1"/>
    <property type="molecule type" value="Genomic_DNA"/>
</dbReference>
<accession>A0A0S4KGB2</accession>
<sequence length="703" mass="78389">MTAFLEMSLKSLSISRSPPPSVLSFSASTSPSAPPPLSFEIMASIFAFAEGKVRDLTFGNDTDFQRVPVYFHFVTGPRFVGLSHKPIRTIDDWKSLVNTAQGKLTASKRTPIVGVSLILKKVCPAGVSSALSEEEQLASPDVVLSSLIAVDFNERLSVASKAIDGTITSELAELLKDVIGGNCRGMFIGSLPAHDDPSGAQNLLTVLQKAASISNSGVKIGSVKSAVTELQEQIIVLRDRLANLPGLDVASRRRMEKDMVAKEQQLRELNETMNRAAENASLAHQLARANQLQRLNESETKQALALLDTEKKRRFAQAFRMAFQRREVVNVSSAEISHVNQRLASLEAELKSVTSERDGLREERDNLRRFSEQQANEIKTERHSRTVVEQQLSKIKRLNAEHEATIIELETDVRQARRVAVKPSQNVVLELALAKSDNAKAVEDLMDERKKRLDAEGDLSELRLRVLELESDLESVAHTRASAAQLECRRLEEVLVHRLDTIADLQRKLEDKNALFIEMQEKYLDEVRSNGTLREDLHHKVQELRNKYSIEREAYVQLLHEGQCYVDEVRHLVDMQIDVMPSAYRGDKDSVVAWLAALGGLESLASTLFRHGFDTMHAVSMLTEADLVKMQCTAGTRRKILHSVKELAEKFEGVLQNSVALFRSCGHQHQDPNTSGGELGASLSSKLWANENINEHLDSHVRH</sequence>
<dbReference type="PANTHER" id="PTHR35615">
    <property type="entry name" value="PRESENT IN THE OUTER MITOCHONDRIAL MEMBRANE PROTEOME 22-RELATED"/>
    <property type="match status" value="1"/>
</dbReference>
<dbReference type="Gene3D" id="1.10.150.50">
    <property type="entry name" value="Transcription Factor, Ets-1"/>
    <property type="match status" value="1"/>
</dbReference>
<feature type="domain" description="SAM" evidence="2">
    <location>
        <begin position="586"/>
        <end position="650"/>
    </location>
</feature>
<evidence type="ECO:0000313" key="3">
    <source>
        <dbReference type="EMBL" id="CUI14643.1"/>
    </source>
</evidence>
<feature type="coiled-coil region" evidence="1">
    <location>
        <begin position="329"/>
        <end position="363"/>
    </location>
</feature>
<proteinExistence type="predicted"/>
<dbReference type="InterPro" id="IPR027417">
    <property type="entry name" value="P-loop_NTPase"/>
</dbReference>
<dbReference type="SUPFAM" id="SSF47769">
    <property type="entry name" value="SAM/Pointed domain"/>
    <property type="match status" value="1"/>
</dbReference>
<reference evidence="4" key="1">
    <citation type="submission" date="2015-09" db="EMBL/GenBank/DDBJ databases">
        <authorList>
            <consortium name="Pathogen Informatics"/>
        </authorList>
    </citation>
    <scope>NUCLEOTIDE SEQUENCE [LARGE SCALE GENOMIC DNA]</scope>
    <source>
        <strain evidence="4">Lake Konstanz</strain>
    </source>
</reference>
<dbReference type="Pfam" id="PF00536">
    <property type="entry name" value="SAM_1"/>
    <property type="match status" value="1"/>
</dbReference>
<dbReference type="VEuPathDB" id="TriTrypDB:BSAL_08565"/>
<evidence type="ECO:0000256" key="1">
    <source>
        <dbReference type="SAM" id="Coils"/>
    </source>
</evidence>
<dbReference type="SMART" id="SM00454">
    <property type="entry name" value="SAM"/>
    <property type="match status" value="1"/>
</dbReference>
<organism evidence="3 4">
    <name type="scientific">Bodo saltans</name>
    <name type="common">Flagellated protozoan</name>
    <dbReference type="NCBI Taxonomy" id="75058"/>
    <lineage>
        <taxon>Eukaryota</taxon>
        <taxon>Discoba</taxon>
        <taxon>Euglenozoa</taxon>
        <taxon>Kinetoplastea</taxon>
        <taxon>Metakinetoplastina</taxon>
        <taxon>Eubodonida</taxon>
        <taxon>Bodonidae</taxon>
        <taxon>Bodo</taxon>
    </lineage>
</organism>
<protein>
    <recommendedName>
        <fullName evidence="2">SAM domain-containing protein</fullName>
    </recommendedName>
</protein>
<feature type="coiled-coil region" evidence="1">
    <location>
        <begin position="252"/>
        <end position="279"/>
    </location>
</feature>
<dbReference type="PROSITE" id="PS50105">
    <property type="entry name" value="SAM_DOMAIN"/>
    <property type="match status" value="1"/>
</dbReference>